<dbReference type="Proteomes" id="UP001060215">
    <property type="component" value="Chromosome 7"/>
</dbReference>
<name>A0ACC0H1P2_9ERIC</name>
<reference evidence="1 2" key="1">
    <citation type="journal article" date="2022" name="Plant J.">
        <title>Chromosome-level genome of Camellia lanceoleosa provides a valuable resource for understanding genome evolution and self-incompatibility.</title>
        <authorList>
            <person name="Gong W."/>
            <person name="Xiao S."/>
            <person name="Wang L."/>
            <person name="Liao Z."/>
            <person name="Chang Y."/>
            <person name="Mo W."/>
            <person name="Hu G."/>
            <person name="Li W."/>
            <person name="Zhao G."/>
            <person name="Zhu H."/>
            <person name="Hu X."/>
            <person name="Ji K."/>
            <person name="Xiang X."/>
            <person name="Song Q."/>
            <person name="Yuan D."/>
            <person name="Jin S."/>
            <person name="Zhang L."/>
        </authorList>
    </citation>
    <scope>NUCLEOTIDE SEQUENCE [LARGE SCALE GENOMIC DNA]</scope>
    <source>
        <strain evidence="1">SQ_2022a</strain>
    </source>
</reference>
<gene>
    <name evidence="1" type="ORF">LOK49_LG07G00068</name>
</gene>
<evidence type="ECO:0000313" key="1">
    <source>
        <dbReference type="EMBL" id="KAI8006803.1"/>
    </source>
</evidence>
<organism evidence="1 2">
    <name type="scientific">Camellia lanceoleosa</name>
    <dbReference type="NCBI Taxonomy" id="1840588"/>
    <lineage>
        <taxon>Eukaryota</taxon>
        <taxon>Viridiplantae</taxon>
        <taxon>Streptophyta</taxon>
        <taxon>Embryophyta</taxon>
        <taxon>Tracheophyta</taxon>
        <taxon>Spermatophyta</taxon>
        <taxon>Magnoliopsida</taxon>
        <taxon>eudicotyledons</taxon>
        <taxon>Gunneridae</taxon>
        <taxon>Pentapetalae</taxon>
        <taxon>asterids</taxon>
        <taxon>Ericales</taxon>
        <taxon>Theaceae</taxon>
        <taxon>Camellia</taxon>
    </lineage>
</organism>
<protein>
    <submittedName>
        <fullName evidence="1">NADPH-dependent pterin aldehyde reductase</fullName>
    </submittedName>
</protein>
<keyword evidence="2" id="KW-1185">Reference proteome</keyword>
<comment type="caution">
    <text evidence="1">The sequence shown here is derived from an EMBL/GenBank/DDBJ whole genome shotgun (WGS) entry which is preliminary data.</text>
</comment>
<accession>A0ACC0H1P2</accession>
<sequence>MFCFFAPNLGKFELLGSNGGKGLESERSVHWFKQSSGSLWVAAFAGVSDNVVGLMRSYPYSIDDYVASFFNVLILDVIVLIMKEIFKGTINRNNRICLVPVEEFVKGVANMLGHLVRLMIESNQGIIVNLSSGWGRSAAAQGLTWSAAKELHSGMAIVALNPGVINMDMLVSCFGSSMIYTAYTSHELLDKSSNKLLFYIFLLLLFAFSELSMADNGASLTV</sequence>
<proteinExistence type="predicted"/>
<evidence type="ECO:0000313" key="2">
    <source>
        <dbReference type="Proteomes" id="UP001060215"/>
    </source>
</evidence>
<dbReference type="EMBL" id="CM045764">
    <property type="protein sequence ID" value="KAI8006803.1"/>
    <property type="molecule type" value="Genomic_DNA"/>
</dbReference>